<dbReference type="RefSeq" id="XP_014157697.1">
    <property type="nucleotide sequence ID" value="XM_014302222.1"/>
</dbReference>
<dbReference type="Proteomes" id="UP000054560">
    <property type="component" value="Unassembled WGS sequence"/>
</dbReference>
<evidence type="ECO:0000313" key="2">
    <source>
        <dbReference type="Proteomes" id="UP000054560"/>
    </source>
</evidence>
<dbReference type="InterPro" id="IPR027417">
    <property type="entry name" value="P-loop_NTPase"/>
</dbReference>
<keyword evidence="2" id="KW-1185">Reference proteome</keyword>
<dbReference type="EMBL" id="KQ241809">
    <property type="protein sequence ID" value="KNC83795.1"/>
    <property type="molecule type" value="Genomic_DNA"/>
</dbReference>
<reference evidence="1 2" key="1">
    <citation type="submission" date="2011-02" db="EMBL/GenBank/DDBJ databases">
        <title>The Genome Sequence of Sphaeroforma arctica JP610.</title>
        <authorList>
            <consortium name="The Broad Institute Genome Sequencing Platform"/>
            <person name="Russ C."/>
            <person name="Cuomo C."/>
            <person name="Young S.K."/>
            <person name="Zeng Q."/>
            <person name="Gargeya S."/>
            <person name="Alvarado L."/>
            <person name="Berlin A."/>
            <person name="Chapman S.B."/>
            <person name="Chen Z."/>
            <person name="Freedman E."/>
            <person name="Gellesch M."/>
            <person name="Goldberg J."/>
            <person name="Griggs A."/>
            <person name="Gujja S."/>
            <person name="Heilman E."/>
            <person name="Heiman D."/>
            <person name="Howarth C."/>
            <person name="Mehta T."/>
            <person name="Neiman D."/>
            <person name="Pearson M."/>
            <person name="Roberts A."/>
            <person name="Saif S."/>
            <person name="Shea T."/>
            <person name="Shenoy N."/>
            <person name="Sisk P."/>
            <person name="Stolte C."/>
            <person name="Sykes S."/>
            <person name="White J."/>
            <person name="Yandava C."/>
            <person name="Burger G."/>
            <person name="Gray M.W."/>
            <person name="Holland P.W.H."/>
            <person name="King N."/>
            <person name="Lang F.B.F."/>
            <person name="Roger A.J."/>
            <person name="Ruiz-Trillo I."/>
            <person name="Haas B."/>
            <person name="Nusbaum C."/>
            <person name="Birren B."/>
        </authorList>
    </citation>
    <scope>NUCLEOTIDE SEQUENCE [LARGE SCALE GENOMIC DNA]</scope>
    <source>
        <strain evidence="1 2">JP610</strain>
    </source>
</reference>
<protein>
    <submittedName>
        <fullName evidence="1">Uncharacterized protein</fullName>
    </submittedName>
</protein>
<evidence type="ECO:0000313" key="1">
    <source>
        <dbReference type="EMBL" id="KNC83795.1"/>
    </source>
</evidence>
<gene>
    <name evidence="1" type="ORF">SARC_03971</name>
</gene>
<organism evidence="1 2">
    <name type="scientific">Sphaeroforma arctica JP610</name>
    <dbReference type="NCBI Taxonomy" id="667725"/>
    <lineage>
        <taxon>Eukaryota</taxon>
        <taxon>Ichthyosporea</taxon>
        <taxon>Ichthyophonida</taxon>
        <taxon>Sphaeroforma</taxon>
    </lineage>
</organism>
<sequence>MVAIEDPLDIHYDVVIVDEAQDLSPLYFYALRSVAGGQTGHTQKVLVGDSLQTINWGLRHVLLPARAVL</sequence>
<dbReference type="AlphaFoldDB" id="A0A0L0G416"/>
<dbReference type="Gene3D" id="3.40.50.300">
    <property type="entry name" value="P-loop containing nucleotide triphosphate hydrolases"/>
    <property type="match status" value="1"/>
</dbReference>
<accession>A0A0L0G416</accession>
<dbReference type="OrthoDB" id="3216789at2759"/>
<dbReference type="SUPFAM" id="SSF52540">
    <property type="entry name" value="P-loop containing nucleoside triphosphate hydrolases"/>
    <property type="match status" value="1"/>
</dbReference>
<proteinExistence type="predicted"/>
<name>A0A0L0G416_9EUKA</name>
<dbReference type="GeneID" id="25904475"/>